<proteinExistence type="predicted"/>
<evidence type="ECO:0000256" key="1">
    <source>
        <dbReference type="ARBA" id="ARBA00004141"/>
    </source>
</evidence>
<feature type="transmembrane region" description="Helical" evidence="5">
    <location>
        <begin position="559"/>
        <end position="579"/>
    </location>
</feature>
<dbReference type="GO" id="GO:0022857">
    <property type="term" value="F:transmembrane transporter activity"/>
    <property type="evidence" value="ECO:0007669"/>
    <property type="project" value="InterPro"/>
</dbReference>
<gene>
    <name evidence="7" type="ORF">ISF_04684</name>
</gene>
<dbReference type="InterPro" id="IPR020846">
    <property type="entry name" value="MFS_dom"/>
</dbReference>
<feature type="transmembrane region" description="Helical" evidence="5">
    <location>
        <begin position="524"/>
        <end position="547"/>
    </location>
</feature>
<comment type="caution">
    <text evidence="7">The sequence shown here is derived from an EMBL/GenBank/DDBJ whole genome shotgun (WGS) entry which is preliminary data.</text>
</comment>
<keyword evidence="3 5" id="KW-1133">Transmembrane helix</keyword>
<comment type="subcellular location">
    <subcellularLocation>
        <location evidence="1">Membrane</location>
        <topology evidence="1">Multi-pass membrane protein</topology>
    </subcellularLocation>
</comment>
<dbReference type="Pfam" id="PF00083">
    <property type="entry name" value="Sugar_tr"/>
    <property type="match status" value="2"/>
</dbReference>
<feature type="domain" description="Major facilitator superfamily (MFS) profile" evidence="6">
    <location>
        <begin position="46"/>
        <end position="583"/>
    </location>
</feature>
<dbReference type="GeneID" id="30020976"/>
<feature type="transmembrane region" description="Helical" evidence="5">
    <location>
        <begin position="139"/>
        <end position="162"/>
    </location>
</feature>
<name>A0A167WMH4_CORFA</name>
<evidence type="ECO:0000313" key="7">
    <source>
        <dbReference type="EMBL" id="OAA63975.1"/>
    </source>
</evidence>
<keyword evidence="8" id="KW-1185">Reference proteome</keyword>
<dbReference type="SUPFAM" id="SSF103473">
    <property type="entry name" value="MFS general substrate transporter"/>
    <property type="match status" value="1"/>
</dbReference>
<dbReference type="PROSITE" id="PS00217">
    <property type="entry name" value="SUGAR_TRANSPORT_2"/>
    <property type="match status" value="1"/>
</dbReference>
<feature type="transmembrane region" description="Helical" evidence="5">
    <location>
        <begin position="485"/>
        <end position="512"/>
    </location>
</feature>
<sequence>MPLGSPFGPRNRGFLGADSSALPTQDLQDRHQLRYELDLNSWNFRIWGVAASGFLTDSYNLFSTNVILASISFVYYPHGREWPGLLINLFTLLGSVLGQLSFGFLADYYGRTRLYGIELVLVIVSTIGVATSSHGYNDMSFLGLFIWWRFVMGIGIGAEYPLSAVITSEWSSTQSRGKMLSSVFLMQPVGQALAQLVGLWVLLGFEDSKKLRDLRCGLDTLHEEECRKAVDGVWRIVIGSGAVPALLAIIFRFFLFDCGLYSLEVRNKPAVAILNTQRVYGTPATTANYHQNMHQQPLHHQGSFALQNTNGNLHPEASPQPMPVQFSREDLYNYFIRDKNWVYLLGTAATWFFLDVSFYGLSLDNKGTLSDMWATTPAVPINENLECWNSSLPGGTSAVPGWRKNGLPTWQTDSTHPCNTIYDVLIEQTKQYLLTVSVASIAGSLCFIMFADRIPRRKWLTASFIILAVVFMITGGVYYSVHRDYAAAATVVCVAICHFLFNFGANTLTFIIPAEVFPTCYRCTCHGISAAAGKLGSIVAVLVVFGINKAYKSHTRQGLIFLLFGSVAVVGAFFSWAYLPNVQRWVVEPTGDGREKRYLETKDLEELGEGRERAKQAGELVSFKERWGELRSRKFVRRRRRRQRQEA</sequence>
<reference evidence="7 8" key="1">
    <citation type="journal article" date="2016" name="Genome Biol. Evol.">
        <title>Divergent and convergent evolution of fungal pathogenicity.</title>
        <authorList>
            <person name="Shang Y."/>
            <person name="Xiao G."/>
            <person name="Zheng P."/>
            <person name="Cen K."/>
            <person name="Zhan S."/>
            <person name="Wang C."/>
        </authorList>
    </citation>
    <scope>NUCLEOTIDE SEQUENCE [LARGE SCALE GENOMIC DNA]</scope>
    <source>
        <strain evidence="7 8">ARSEF 2679</strain>
    </source>
</reference>
<feature type="transmembrane region" description="Helical" evidence="5">
    <location>
        <begin position="341"/>
        <end position="361"/>
    </location>
</feature>
<dbReference type="PROSITE" id="PS50850">
    <property type="entry name" value="MFS"/>
    <property type="match status" value="1"/>
</dbReference>
<feature type="transmembrane region" description="Helical" evidence="5">
    <location>
        <begin position="233"/>
        <end position="256"/>
    </location>
</feature>
<evidence type="ECO:0000256" key="4">
    <source>
        <dbReference type="ARBA" id="ARBA00023136"/>
    </source>
</evidence>
<dbReference type="Gene3D" id="1.20.1250.20">
    <property type="entry name" value="MFS general substrate transporter like domains"/>
    <property type="match status" value="2"/>
</dbReference>
<feature type="transmembrane region" description="Helical" evidence="5">
    <location>
        <begin position="82"/>
        <end position="102"/>
    </location>
</feature>
<feature type="transmembrane region" description="Helical" evidence="5">
    <location>
        <begin position="432"/>
        <end position="452"/>
    </location>
</feature>
<keyword evidence="4 5" id="KW-0472">Membrane</keyword>
<dbReference type="AlphaFoldDB" id="A0A167WMH4"/>
<dbReference type="InterPro" id="IPR036259">
    <property type="entry name" value="MFS_trans_sf"/>
</dbReference>
<evidence type="ECO:0000259" key="6">
    <source>
        <dbReference type="PROSITE" id="PS50850"/>
    </source>
</evidence>
<dbReference type="STRING" id="1081104.A0A167WMH4"/>
<dbReference type="RefSeq" id="XP_018704624.1">
    <property type="nucleotide sequence ID" value="XM_018848289.1"/>
</dbReference>
<evidence type="ECO:0000256" key="3">
    <source>
        <dbReference type="ARBA" id="ARBA00022989"/>
    </source>
</evidence>
<feature type="transmembrane region" description="Helical" evidence="5">
    <location>
        <begin position="183"/>
        <end position="203"/>
    </location>
</feature>
<dbReference type="PANTHER" id="PTHR24064">
    <property type="entry name" value="SOLUTE CARRIER FAMILY 22 MEMBER"/>
    <property type="match status" value="1"/>
</dbReference>
<evidence type="ECO:0000256" key="5">
    <source>
        <dbReference type="SAM" id="Phobius"/>
    </source>
</evidence>
<evidence type="ECO:0000313" key="8">
    <source>
        <dbReference type="Proteomes" id="UP000076744"/>
    </source>
</evidence>
<feature type="transmembrane region" description="Helical" evidence="5">
    <location>
        <begin position="459"/>
        <end position="479"/>
    </location>
</feature>
<keyword evidence="2 5" id="KW-0812">Transmembrane</keyword>
<dbReference type="InterPro" id="IPR005828">
    <property type="entry name" value="MFS_sugar_transport-like"/>
</dbReference>
<dbReference type="Proteomes" id="UP000076744">
    <property type="component" value="Unassembled WGS sequence"/>
</dbReference>
<dbReference type="OrthoDB" id="433512at2759"/>
<dbReference type="GO" id="GO:0016020">
    <property type="term" value="C:membrane"/>
    <property type="evidence" value="ECO:0007669"/>
    <property type="project" value="UniProtKB-SubCell"/>
</dbReference>
<feature type="transmembrane region" description="Helical" evidence="5">
    <location>
        <begin position="114"/>
        <end position="133"/>
    </location>
</feature>
<dbReference type="EMBL" id="AZHB01000010">
    <property type="protein sequence ID" value="OAA63975.1"/>
    <property type="molecule type" value="Genomic_DNA"/>
</dbReference>
<dbReference type="InterPro" id="IPR005829">
    <property type="entry name" value="Sugar_transporter_CS"/>
</dbReference>
<organism evidence="7 8">
    <name type="scientific">Cordyceps fumosorosea (strain ARSEF 2679)</name>
    <name type="common">Isaria fumosorosea</name>
    <dbReference type="NCBI Taxonomy" id="1081104"/>
    <lineage>
        <taxon>Eukaryota</taxon>
        <taxon>Fungi</taxon>
        <taxon>Dikarya</taxon>
        <taxon>Ascomycota</taxon>
        <taxon>Pezizomycotina</taxon>
        <taxon>Sordariomycetes</taxon>
        <taxon>Hypocreomycetidae</taxon>
        <taxon>Hypocreales</taxon>
        <taxon>Cordycipitaceae</taxon>
        <taxon>Cordyceps</taxon>
    </lineage>
</organism>
<protein>
    <submittedName>
        <fullName evidence="7">Phosphate transporter</fullName>
    </submittedName>
</protein>
<evidence type="ECO:0000256" key="2">
    <source>
        <dbReference type="ARBA" id="ARBA00022692"/>
    </source>
</evidence>
<accession>A0A167WMH4</accession>